<reference evidence="2 3" key="1">
    <citation type="submission" date="2019-10" db="EMBL/GenBank/DDBJ databases">
        <title>Extracellular Electron Transfer in a Candidatus Methanoperedens spp. Enrichment Culture.</title>
        <authorList>
            <person name="Berger S."/>
            <person name="Rangel Shaw D."/>
            <person name="Berben T."/>
            <person name="In 'T Zandt M."/>
            <person name="Frank J."/>
            <person name="Reimann J."/>
            <person name="Jetten M.S.M."/>
            <person name="Welte C.U."/>
        </authorList>
    </citation>
    <scope>NUCLEOTIDE SEQUENCE [LARGE SCALE GENOMIC DNA]</scope>
    <source>
        <strain evidence="2">SB12</strain>
    </source>
</reference>
<dbReference type="InterPro" id="IPR024775">
    <property type="entry name" value="DinB-like"/>
</dbReference>
<evidence type="ECO:0000259" key="1">
    <source>
        <dbReference type="Pfam" id="PF12867"/>
    </source>
</evidence>
<gene>
    <name evidence="2" type="ORF">F9K24_17590</name>
</gene>
<dbReference type="InterPro" id="IPR034660">
    <property type="entry name" value="DinB/YfiT-like"/>
</dbReference>
<dbReference type="SUPFAM" id="SSF109854">
    <property type="entry name" value="DinB/YfiT-like putative metalloenzymes"/>
    <property type="match status" value="1"/>
</dbReference>
<protein>
    <submittedName>
        <fullName evidence="2">DinB family protein</fullName>
    </submittedName>
</protein>
<comment type="caution">
    <text evidence="2">The sequence shown here is derived from an EMBL/GenBank/DDBJ whole genome shotgun (WGS) entry which is preliminary data.</text>
</comment>
<sequence>MDIPVYGSRSSGFFRPSSFATHASREIHNSERRGAAHRFSIDVRSDRVVLLFVDYREENREQNTLMKALLDRITEEEWNRSLNGGWTVGTMLCHLAFWDQMTLERLKAYRKTGSFAPVPDAENIDAVNSSVRLLAASIPLAEGVNLVRSITDAIDEYVAGLTTDEIEALKSSGRDRWFRRGLHRQHHLQKLI</sequence>
<dbReference type="EMBL" id="WBUI01000022">
    <property type="protein sequence ID" value="KAB2930249.1"/>
    <property type="molecule type" value="Genomic_DNA"/>
</dbReference>
<accession>A0A833GYZ8</accession>
<evidence type="ECO:0000313" key="3">
    <source>
        <dbReference type="Proteomes" id="UP000460298"/>
    </source>
</evidence>
<organism evidence="2 3">
    <name type="scientific">Leptonema illini</name>
    <dbReference type="NCBI Taxonomy" id="183"/>
    <lineage>
        <taxon>Bacteria</taxon>
        <taxon>Pseudomonadati</taxon>
        <taxon>Spirochaetota</taxon>
        <taxon>Spirochaetia</taxon>
        <taxon>Leptospirales</taxon>
        <taxon>Leptospiraceae</taxon>
        <taxon>Leptonema</taxon>
    </lineage>
</organism>
<dbReference type="AlphaFoldDB" id="A0A833GYZ8"/>
<name>A0A833GYZ8_9LEPT</name>
<dbReference type="Proteomes" id="UP000460298">
    <property type="component" value="Unassembled WGS sequence"/>
</dbReference>
<feature type="domain" description="DinB-like" evidence="1">
    <location>
        <begin position="65"/>
        <end position="168"/>
    </location>
</feature>
<dbReference type="Gene3D" id="1.20.120.450">
    <property type="entry name" value="dinb family like domain"/>
    <property type="match status" value="1"/>
</dbReference>
<dbReference type="Pfam" id="PF12867">
    <property type="entry name" value="DinB_2"/>
    <property type="match status" value="1"/>
</dbReference>
<evidence type="ECO:0000313" key="2">
    <source>
        <dbReference type="EMBL" id="KAB2930249.1"/>
    </source>
</evidence>
<proteinExistence type="predicted"/>